<organism evidence="11 12">
    <name type="scientific">Angomonas deanei</name>
    <dbReference type="NCBI Taxonomy" id="59799"/>
    <lineage>
        <taxon>Eukaryota</taxon>
        <taxon>Discoba</taxon>
        <taxon>Euglenozoa</taxon>
        <taxon>Kinetoplastea</taxon>
        <taxon>Metakinetoplastina</taxon>
        <taxon>Trypanosomatida</taxon>
        <taxon>Trypanosomatidae</taxon>
        <taxon>Strigomonadinae</taxon>
        <taxon>Angomonas</taxon>
    </lineage>
</organism>
<dbReference type="GO" id="GO:0005324">
    <property type="term" value="F:long-chain fatty acid transmembrane transporter activity"/>
    <property type="evidence" value="ECO:0007669"/>
    <property type="project" value="TreeGrafter"/>
</dbReference>
<keyword evidence="7 8" id="KW-0472">Membrane</keyword>
<dbReference type="EMBL" id="LR877149">
    <property type="protein sequence ID" value="CAD2215654.1"/>
    <property type="molecule type" value="Genomic_DNA"/>
</dbReference>
<dbReference type="Pfam" id="PF06472">
    <property type="entry name" value="ABC_membrane_2"/>
    <property type="match status" value="1"/>
</dbReference>
<evidence type="ECO:0000256" key="3">
    <source>
        <dbReference type="ARBA" id="ARBA00022692"/>
    </source>
</evidence>
<reference evidence="11 12" key="1">
    <citation type="submission" date="2020-08" db="EMBL/GenBank/DDBJ databases">
        <authorList>
            <person name="Newling K."/>
            <person name="Davey J."/>
            <person name="Forrester S."/>
        </authorList>
    </citation>
    <scope>NUCLEOTIDE SEQUENCE [LARGE SCALE GENOMIC DNA]</scope>
    <source>
        <strain evidence="12">Crithidia deanei Carvalho (ATCC PRA-265)</strain>
    </source>
</reference>
<dbReference type="InterPro" id="IPR027417">
    <property type="entry name" value="P-loop_NTPase"/>
</dbReference>
<dbReference type="InterPro" id="IPR003593">
    <property type="entry name" value="AAA+_ATPase"/>
</dbReference>
<dbReference type="GO" id="GO:0007031">
    <property type="term" value="P:peroxisome organization"/>
    <property type="evidence" value="ECO:0007669"/>
    <property type="project" value="TreeGrafter"/>
</dbReference>
<dbReference type="InterPro" id="IPR050835">
    <property type="entry name" value="ABC_transporter_sub-D"/>
</dbReference>
<dbReference type="OrthoDB" id="422637at2759"/>
<evidence type="ECO:0000256" key="6">
    <source>
        <dbReference type="ARBA" id="ARBA00022989"/>
    </source>
</evidence>
<dbReference type="Gene3D" id="3.40.50.300">
    <property type="entry name" value="P-loop containing nucleotide triphosphate hydrolases"/>
    <property type="match status" value="1"/>
</dbReference>
<dbReference type="PANTHER" id="PTHR11384:SF70">
    <property type="entry name" value="TRANSPORTER, PUTATIVE-RELATED"/>
    <property type="match status" value="1"/>
</dbReference>
<dbReference type="InterPro" id="IPR011527">
    <property type="entry name" value="ABC1_TM_dom"/>
</dbReference>
<dbReference type="AlphaFoldDB" id="A0A7G2C9C6"/>
<dbReference type="PROSITE" id="PS50929">
    <property type="entry name" value="ABC_TM1F"/>
    <property type="match status" value="1"/>
</dbReference>
<evidence type="ECO:0000313" key="12">
    <source>
        <dbReference type="Proteomes" id="UP000515908"/>
    </source>
</evidence>
<dbReference type="Gene3D" id="1.20.1560.10">
    <property type="entry name" value="ABC transporter type 1, transmembrane domain"/>
    <property type="match status" value="1"/>
</dbReference>
<evidence type="ECO:0000256" key="7">
    <source>
        <dbReference type="ARBA" id="ARBA00023136"/>
    </source>
</evidence>
<sequence>MVYLLLVRTRLTLKFANIIGKSGKFLIQGKRELFISCLLDLGLLAIPGSIIHAGIQYSKLLVQQMFRDNIQSSLHEKYLQGGNVYLIATQNSLDNPDYRMTSDTKKFCSEFTDFFRSVLKPSIDVATFSIALAQEGSYGAPGFLFVYYMLVAALMSAILPNFSYLVAKSQEKEGNLRTNHNQLVRHAEEVAFYNGESLEFEHSEKLLRNIVRHEEFIKKVKWCGGLMEALFIKHGSTAIGYLVCGGAVARMKNVLSPADLSELYFRSTQLFIPLSNAIGKLLLLRKKVGALCSSTHRIGEVFEFLDKLNSMDKSRDLLHYKENNLNEIIIEGVDIVTPQNVVLVKNFNVRITKNKHVLIMGSNGSGKSAIIRALTKLWPVKSGQISLPQEKNVFYTPQRTYLPPGTLRSLMVYPMTETEAAEKVTDEELHRYAEVMGVAHVIDREGGLDANHNWQEVLSGGERQRIALTRILANKAVFAVLDECTSAVSQDDEPRLYGELQKAGVTLVSISHRDLLKTMHDVLVELNGEGGYTISELRKA</sequence>
<keyword evidence="3 8" id="KW-0812">Transmembrane</keyword>
<protein>
    <submittedName>
        <fullName evidence="11">ABC transporter transmembrane region 2/ABC transporter, putative</fullName>
    </submittedName>
</protein>
<dbReference type="PROSITE" id="PS50893">
    <property type="entry name" value="ABC_TRANSPORTER_2"/>
    <property type="match status" value="1"/>
</dbReference>
<keyword evidence="4" id="KW-0547">Nucleotide-binding</keyword>
<evidence type="ECO:0000256" key="4">
    <source>
        <dbReference type="ARBA" id="ARBA00022741"/>
    </source>
</evidence>
<dbReference type="SUPFAM" id="SSF52540">
    <property type="entry name" value="P-loop containing nucleoside triphosphate hydrolases"/>
    <property type="match status" value="1"/>
</dbReference>
<dbReference type="Pfam" id="PF00005">
    <property type="entry name" value="ABC_tran"/>
    <property type="match status" value="1"/>
</dbReference>
<dbReference type="GO" id="GO:0015910">
    <property type="term" value="P:long-chain fatty acid import into peroxisome"/>
    <property type="evidence" value="ECO:0007669"/>
    <property type="project" value="TreeGrafter"/>
</dbReference>
<dbReference type="GO" id="GO:0016887">
    <property type="term" value="F:ATP hydrolysis activity"/>
    <property type="evidence" value="ECO:0007669"/>
    <property type="project" value="InterPro"/>
</dbReference>
<name>A0A7G2C9C6_9TRYP</name>
<evidence type="ECO:0000256" key="8">
    <source>
        <dbReference type="SAM" id="Phobius"/>
    </source>
</evidence>
<feature type="transmembrane region" description="Helical" evidence="8">
    <location>
        <begin position="145"/>
        <end position="167"/>
    </location>
</feature>
<feature type="transmembrane region" description="Helical" evidence="8">
    <location>
        <begin position="33"/>
        <end position="55"/>
    </location>
</feature>
<proteinExistence type="inferred from homology"/>
<dbReference type="VEuPathDB" id="TriTrypDB:ADEAN_000310900"/>
<gene>
    <name evidence="11" type="ORF">ADEAN_000310900</name>
</gene>
<evidence type="ECO:0000259" key="10">
    <source>
        <dbReference type="PROSITE" id="PS50929"/>
    </source>
</evidence>
<dbReference type="PANTHER" id="PTHR11384">
    <property type="entry name" value="ATP-BINDING CASSETTE, SUB-FAMILY D MEMBER"/>
    <property type="match status" value="1"/>
</dbReference>
<comment type="similarity">
    <text evidence="1">Belongs to the ABC transporter superfamily. ABCD family. Peroxisomal fatty acyl CoA transporter (TC 3.A.1.203) subfamily.</text>
</comment>
<keyword evidence="6 8" id="KW-1133">Transmembrane helix</keyword>
<evidence type="ECO:0000256" key="1">
    <source>
        <dbReference type="ARBA" id="ARBA00008575"/>
    </source>
</evidence>
<dbReference type="InterPro" id="IPR003439">
    <property type="entry name" value="ABC_transporter-like_ATP-bd"/>
</dbReference>
<evidence type="ECO:0000256" key="2">
    <source>
        <dbReference type="ARBA" id="ARBA00022448"/>
    </source>
</evidence>
<dbReference type="InterPro" id="IPR036640">
    <property type="entry name" value="ABC1_TM_sf"/>
</dbReference>
<feature type="domain" description="ABC transmembrane type-1" evidence="10">
    <location>
        <begin position="41"/>
        <end position="212"/>
    </location>
</feature>
<dbReference type="SMART" id="SM00382">
    <property type="entry name" value="AAA"/>
    <property type="match status" value="1"/>
</dbReference>
<dbReference type="GO" id="GO:0140359">
    <property type="term" value="F:ABC-type transporter activity"/>
    <property type="evidence" value="ECO:0007669"/>
    <property type="project" value="InterPro"/>
</dbReference>
<dbReference type="Proteomes" id="UP000515908">
    <property type="component" value="Chromosome 05"/>
</dbReference>
<evidence type="ECO:0000259" key="9">
    <source>
        <dbReference type="PROSITE" id="PS50893"/>
    </source>
</evidence>
<feature type="domain" description="ABC transporter" evidence="9">
    <location>
        <begin position="328"/>
        <end position="537"/>
    </location>
</feature>
<accession>A0A7G2C9C6</accession>
<evidence type="ECO:0000313" key="11">
    <source>
        <dbReference type="EMBL" id="CAD2215654.1"/>
    </source>
</evidence>
<dbReference type="GO" id="GO:0005778">
    <property type="term" value="C:peroxisomal membrane"/>
    <property type="evidence" value="ECO:0007669"/>
    <property type="project" value="TreeGrafter"/>
</dbReference>
<dbReference type="GO" id="GO:0006635">
    <property type="term" value="P:fatty acid beta-oxidation"/>
    <property type="evidence" value="ECO:0007669"/>
    <property type="project" value="TreeGrafter"/>
</dbReference>
<keyword evidence="2" id="KW-0813">Transport</keyword>
<dbReference type="SUPFAM" id="SSF90123">
    <property type="entry name" value="ABC transporter transmembrane region"/>
    <property type="match status" value="1"/>
</dbReference>
<keyword evidence="5" id="KW-0067">ATP-binding</keyword>
<evidence type="ECO:0000256" key="5">
    <source>
        <dbReference type="ARBA" id="ARBA00022840"/>
    </source>
</evidence>
<dbReference type="GO" id="GO:0042760">
    <property type="term" value="P:very long-chain fatty acid catabolic process"/>
    <property type="evidence" value="ECO:0007669"/>
    <property type="project" value="TreeGrafter"/>
</dbReference>
<keyword evidence="12" id="KW-1185">Reference proteome</keyword>
<dbReference type="CDD" id="cd03223">
    <property type="entry name" value="ABCD_peroxisomal_ALDP"/>
    <property type="match status" value="1"/>
</dbReference>
<dbReference type="GO" id="GO:0005524">
    <property type="term" value="F:ATP binding"/>
    <property type="evidence" value="ECO:0007669"/>
    <property type="project" value="UniProtKB-KW"/>
</dbReference>